<dbReference type="AlphaFoldDB" id="A0A5S9QR76"/>
<evidence type="ECO:0000256" key="2">
    <source>
        <dbReference type="ARBA" id="ARBA00023002"/>
    </source>
</evidence>
<dbReference type="PANTHER" id="PTHR42923">
    <property type="entry name" value="PROTOPORPHYRINOGEN OXIDASE"/>
    <property type="match status" value="1"/>
</dbReference>
<gene>
    <name evidence="6" type="ORF">DPBNPPHM_02416</name>
</gene>
<feature type="domain" description="FAD-binding" evidence="4">
    <location>
        <begin position="29"/>
        <end position="65"/>
    </location>
</feature>
<dbReference type="Pfam" id="PF01494">
    <property type="entry name" value="FAD_binding_3"/>
    <property type="match status" value="1"/>
</dbReference>
<dbReference type="Pfam" id="PF01593">
    <property type="entry name" value="Amino_oxidase"/>
    <property type="match status" value="1"/>
</dbReference>
<evidence type="ECO:0000259" key="5">
    <source>
        <dbReference type="Pfam" id="PF01593"/>
    </source>
</evidence>
<dbReference type="SUPFAM" id="SSF51905">
    <property type="entry name" value="FAD/NAD(P)-binding domain"/>
    <property type="match status" value="1"/>
</dbReference>
<dbReference type="InterPro" id="IPR002938">
    <property type="entry name" value="FAD-bd"/>
</dbReference>
<reference evidence="6 7" key="1">
    <citation type="submission" date="2019-11" db="EMBL/GenBank/DDBJ databases">
        <authorList>
            <person name="Holert J."/>
        </authorList>
    </citation>
    <scope>NUCLEOTIDE SEQUENCE [LARGE SCALE GENOMIC DNA]</scope>
    <source>
        <strain evidence="6">BC5_2</strain>
    </source>
</reference>
<dbReference type="InterPro" id="IPR036188">
    <property type="entry name" value="FAD/NAD-bd_sf"/>
</dbReference>
<comment type="cofactor">
    <cofactor evidence="1">
        <name>FAD</name>
        <dbReference type="ChEBI" id="CHEBI:57692"/>
    </cofactor>
</comment>
<dbReference type="Gene3D" id="3.90.660.10">
    <property type="match status" value="1"/>
</dbReference>
<dbReference type="Gene3D" id="3.50.50.60">
    <property type="entry name" value="FAD/NAD(P)-binding domain"/>
    <property type="match status" value="2"/>
</dbReference>
<dbReference type="InterPro" id="IPR002937">
    <property type="entry name" value="Amino_oxidase"/>
</dbReference>
<sequence>MKKPALYLFAIILMQANNAFAKDKVLVPDVDVVVVGAGAAGIAAANMLKMAGANFVVLEKADQAAGVFKLQKYERNKFSPYGPSFAEPSKFLSLMIRGLSMETKAQNNSREVLAECPAEITEEKARGKSLDEISASKYFDKADIESEMVLDACEQLSFHYFGAGLDDVSARALSQAQAYHPERVVITYGKRGVEGLGRVFKESARSLGTNLRYQTNVKQIKEEGGLYKIEFKTPGDKQALTLVARAVIIATDAETANKIGKKTLNKYQKKFVGKVKYGPGVTVNVFSDKQLWILSKSTRVKNYGDVSQVSADFALQEMEPSHNALDFPRANRGHVDGYVTVLRLSPRSQDSKLLDQPEDKLIIAAKALLNRIDPKITLKAKAIQTVGFAKGLPIPARYIEEYRAAAMQAEQGVYLAGTYTTDNWIEGANAAVDSGHQAALKVLDYLTKTAGQHSQ</sequence>
<dbReference type="Proteomes" id="UP000434580">
    <property type="component" value="Unassembled WGS sequence"/>
</dbReference>
<dbReference type="GO" id="GO:0071949">
    <property type="term" value="F:FAD binding"/>
    <property type="evidence" value="ECO:0007669"/>
    <property type="project" value="InterPro"/>
</dbReference>
<feature type="chain" id="PRO_5030138160" description="Amine oxidase domain-containing protein" evidence="3">
    <location>
        <begin position="22"/>
        <end position="455"/>
    </location>
</feature>
<keyword evidence="3" id="KW-0732">Signal</keyword>
<evidence type="ECO:0000256" key="1">
    <source>
        <dbReference type="ARBA" id="ARBA00001974"/>
    </source>
</evidence>
<keyword evidence="2" id="KW-0560">Oxidoreductase</keyword>
<feature type="domain" description="Amine oxidase" evidence="5">
    <location>
        <begin position="145"/>
        <end position="442"/>
    </location>
</feature>
<dbReference type="EMBL" id="CACSII010000020">
    <property type="protein sequence ID" value="CAA0119195.1"/>
    <property type="molecule type" value="Genomic_DNA"/>
</dbReference>
<evidence type="ECO:0000313" key="6">
    <source>
        <dbReference type="EMBL" id="CAA0119195.1"/>
    </source>
</evidence>
<name>A0A5S9QR76_9GAMM</name>
<dbReference type="PANTHER" id="PTHR42923:SF3">
    <property type="entry name" value="PROTOPORPHYRINOGEN OXIDASE"/>
    <property type="match status" value="1"/>
</dbReference>
<protein>
    <recommendedName>
        <fullName evidence="8">Amine oxidase domain-containing protein</fullName>
    </recommendedName>
</protein>
<proteinExistence type="predicted"/>
<accession>A0A5S9QR76</accession>
<evidence type="ECO:0000259" key="4">
    <source>
        <dbReference type="Pfam" id="PF01494"/>
    </source>
</evidence>
<dbReference type="PRINTS" id="PR00757">
    <property type="entry name" value="AMINEOXDASEF"/>
</dbReference>
<organism evidence="6 7">
    <name type="scientific">BD1-7 clade bacterium</name>
    <dbReference type="NCBI Taxonomy" id="2029982"/>
    <lineage>
        <taxon>Bacteria</taxon>
        <taxon>Pseudomonadati</taxon>
        <taxon>Pseudomonadota</taxon>
        <taxon>Gammaproteobacteria</taxon>
        <taxon>Cellvibrionales</taxon>
        <taxon>Spongiibacteraceae</taxon>
        <taxon>BD1-7 clade</taxon>
    </lineage>
</organism>
<evidence type="ECO:0000256" key="3">
    <source>
        <dbReference type="SAM" id="SignalP"/>
    </source>
</evidence>
<evidence type="ECO:0008006" key="8">
    <source>
        <dbReference type="Google" id="ProtNLM"/>
    </source>
</evidence>
<dbReference type="GO" id="GO:0016491">
    <property type="term" value="F:oxidoreductase activity"/>
    <property type="evidence" value="ECO:0007669"/>
    <property type="project" value="UniProtKB-KW"/>
</dbReference>
<dbReference type="Gene3D" id="1.10.405.10">
    <property type="entry name" value="Guanine Nucleotide Dissociation Inhibitor, domain 1"/>
    <property type="match status" value="1"/>
</dbReference>
<dbReference type="OrthoDB" id="9794630at2"/>
<evidence type="ECO:0000313" key="7">
    <source>
        <dbReference type="Proteomes" id="UP000434580"/>
    </source>
</evidence>
<dbReference type="InterPro" id="IPR050464">
    <property type="entry name" value="Zeta_carotene_desat/Oxidored"/>
</dbReference>
<dbReference type="InterPro" id="IPR001613">
    <property type="entry name" value="Flavin_amine_oxidase"/>
</dbReference>
<feature type="signal peptide" evidence="3">
    <location>
        <begin position="1"/>
        <end position="21"/>
    </location>
</feature>